<organism evidence="3 4">
    <name type="scientific">Plasmodium vivax</name>
    <name type="common">malaria parasite P. vivax</name>
    <dbReference type="NCBI Taxonomy" id="5855"/>
    <lineage>
        <taxon>Eukaryota</taxon>
        <taxon>Sar</taxon>
        <taxon>Alveolata</taxon>
        <taxon>Apicomplexa</taxon>
        <taxon>Aconoidasida</taxon>
        <taxon>Haemosporida</taxon>
        <taxon>Plasmodiidae</taxon>
        <taxon>Plasmodium</taxon>
        <taxon>Plasmodium (Plasmodium)</taxon>
    </lineage>
</organism>
<dbReference type="VEuPathDB" id="PlasmoDB:PVP01_0008060"/>
<evidence type="ECO:0000313" key="4">
    <source>
        <dbReference type="Proteomes" id="UP000196402"/>
    </source>
</evidence>
<dbReference type="VEuPathDB" id="PlasmoDB:PVPAM_110060700"/>
<protein>
    <submittedName>
        <fullName evidence="3">Uncharacterized protein</fullName>
    </submittedName>
</protein>
<feature type="transmembrane region" description="Helical" evidence="2">
    <location>
        <begin position="191"/>
        <end position="209"/>
    </location>
</feature>
<dbReference type="Pfam" id="PF12420">
    <property type="entry name" value="DUF3671"/>
    <property type="match status" value="1"/>
</dbReference>
<name>A0A1G4E8T5_PLAVI</name>
<reference evidence="3 4" key="1">
    <citation type="submission" date="2016-07" db="EMBL/GenBank/DDBJ databases">
        <authorList>
            <consortium name="Pathogen Informatics"/>
        </authorList>
    </citation>
    <scope>NUCLEOTIDE SEQUENCE [LARGE SCALE GENOMIC DNA]</scope>
</reference>
<feature type="transmembrane region" description="Helical" evidence="2">
    <location>
        <begin position="127"/>
        <end position="147"/>
    </location>
</feature>
<sequence length="221" mass="25479">NKYLNIKYNDGSTWKLRNNRLLKNDGPKSETGENSKSDNITLPGEQNILKDNTGSPEIYAKINKDTTNSMYAYIKKLEQGYHNKKGLKRLDCLYEKKLFNEMYKLDKIAGNMKSKNSYFKKVILKRYGLRFFIFSLVILFGIVTSTWCHVGGKDSEEIKCLIRDMSNPTPEKGSCSNCNVIENVILGSNGIIYFPLVIAFLSFIIYTTSKVKKYKRLKKIY</sequence>
<dbReference type="EMBL" id="FLYH01000009">
    <property type="protein sequence ID" value="SCA83365.1"/>
    <property type="molecule type" value="Genomic_DNA"/>
</dbReference>
<keyword evidence="2" id="KW-1133">Transmembrane helix</keyword>
<dbReference type="InterPro" id="IPR022139">
    <property type="entry name" value="Fam-L/Fam-M-like_plasmodium"/>
</dbReference>
<keyword evidence="2" id="KW-0812">Transmembrane</keyword>
<feature type="non-terminal residue" evidence="3">
    <location>
        <position position="221"/>
    </location>
</feature>
<dbReference type="VEuPathDB" id="PlasmoDB:PVW1_040008900"/>
<feature type="non-terminal residue" evidence="3">
    <location>
        <position position="1"/>
    </location>
</feature>
<proteinExistence type="predicted"/>
<dbReference type="Proteomes" id="UP000196402">
    <property type="component" value="Unassembled WGS sequence"/>
</dbReference>
<feature type="region of interest" description="Disordered" evidence="1">
    <location>
        <begin position="21"/>
        <end position="52"/>
    </location>
</feature>
<dbReference type="VEuPathDB" id="PlasmoDB:PVX_038690"/>
<gene>
    <name evidence="3" type="ORF">PVT01_000008100</name>
</gene>
<evidence type="ECO:0000256" key="2">
    <source>
        <dbReference type="SAM" id="Phobius"/>
    </source>
</evidence>
<dbReference type="AlphaFoldDB" id="A0A1G4E8T5"/>
<feature type="compositionally biased region" description="Basic and acidic residues" evidence="1">
    <location>
        <begin position="22"/>
        <end position="36"/>
    </location>
</feature>
<accession>A0A1G4E8T5</accession>
<evidence type="ECO:0000256" key="1">
    <source>
        <dbReference type="SAM" id="MobiDB-lite"/>
    </source>
</evidence>
<evidence type="ECO:0000313" key="3">
    <source>
        <dbReference type="EMBL" id="SCA83365.1"/>
    </source>
</evidence>
<keyword evidence="2" id="KW-0472">Membrane</keyword>